<evidence type="ECO:0000313" key="1">
    <source>
        <dbReference type="EMBL" id="CAB4308069.1"/>
    </source>
</evidence>
<name>A0A6J5X626_PRUAR</name>
<reference evidence="3" key="1">
    <citation type="journal article" date="2020" name="Genome Biol.">
        <title>Gamete binning: chromosome-level and haplotype-resolved genome assembly enabled by high-throughput single-cell sequencing of gamete genomes.</title>
        <authorList>
            <person name="Campoy J.A."/>
            <person name="Sun H."/>
            <person name="Goel M."/>
            <person name="Jiao W.-B."/>
            <person name="Folz-Donahue K."/>
            <person name="Wang N."/>
            <person name="Rubio M."/>
            <person name="Liu C."/>
            <person name="Kukat C."/>
            <person name="Ruiz D."/>
            <person name="Huettel B."/>
            <person name="Schneeberger K."/>
        </authorList>
    </citation>
    <scope>NUCLEOTIDE SEQUENCE [LARGE SCALE GENOMIC DNA]</scope>
    <source>
        <strain evidence="3">cv. Rojo Pasion</strain>
    </source>
</reference>
<dbReference type="AlphaFoldDB" id="A0A6J5X626"/>
<gene>
    <name evidence="1" type="ORF">ORAREDHAP_LOCUS27186</name>
    <name evidence="2" type="ORF">ORAREDHAP_LOCUS27212</name>
</gene>
<sequence>MRDEFGAFRGGVASPLCCTSPLVGEAAAAILALVVAQAWDYRKICMESKVFIYYPREELLAEGCLSCSTYSGSAAPFPFGKFSSVMLGKS</sequence>
<dbReference type="EMBL" id="CAEKKB010000004">
    <property type="protein sequence ID" value="CAB4308073.1"/>
    <property type="molecule type" value="Genomic_DNA"/>
</dbReference>
<proteinExistence type="predicted"/>
<dbReference type="EMBL" id="CAEKKB010000004">
    <property type="protein sequence ID" value="CAB4308069.1"/>
    <property type="molecule type" value="Genomic_DNA"/>
</dbReference>
<evidence type="ECO:0000313" key="2">
    <source>
        <dbReference type="EMBL" id="CAB4308073.1"/>
    </source>
</evidence>
<evidence type="ECO:0000313" key="3">
    <source>
        <dbReference type="Proteomes" id="UP000507245"/>
    </source>
</evidence>
<protein>
    <submittedName>
        <fullName evidence="2">Uncharacterized protein</fullName>
    </submittedName>
</protein>
<dbReference type="Proteomes" id="UP000507245">
    <property type="component" value="Unassembled WGS sequence"/>
</dbReference>
<accession>A0A6J5X626</accession>
<keyword evidence="3" id="KW-1185">Reference proteome</keyword>
<reference evidence="2" key="2">
    <citation type="submission" date="2020-05" db="EMBL/GenBank/DDBJ databases">
        <authorList>
            <person name="Campoy J."/>
            <person name="Schneeberger K."/>
            <person name="Spophaly S."/>
        </authorList>
    </citation>
    <scope>NUCLEOTIDE SEQUENCE [LARGE SCALE GENOMIC DNA]</scope>
    <source>
        <strain evidence="2">PruArmRojPasFocal</strain>
    </source>
</reference>
<organism evidence="2 3">
    <name type="scientific">Prunus armeniaca</name>
    <name type="common">Apricot</name>
    <name type="synonym">Armeniaca vulgaris</name>
    <dbReference type="NCBI Taxonomy" id="36596"/>
    <lineage>
        <taxon>Eukaryota</taxon>
        <taxon>Viridiplantae</taxon>
        <taxon>Streptophyta</taxon>
        <taxon>Embryophyta</taxon>
        <taxon>Tracheophyta</taxon>
        <taxon>Spermatophyta</taxon>
        <taxon>Magnoliopsida</taxon>
        <taxon>eudicotyledons</taxon>
        <taxon>Gunneridae</taxon>
        <taxon>Pentapetalae</taxon>
        <taxon>rosids</taxon>
        <taxon>fabids</taxon>
        <taxon>Rosales</taxon>
        <taxon>Rosaceae</taxon>
        <taxon>Amygdaloideae</taxon>
        <taxon>Amygdaleae</taxon>
        <taxon>Prunus</taxon>
    </lineage>
</organism>